<evidence type="ECO:0000256" key="4">
    <source>
        <dbReference type="ARBA" id="ARBA00023136"/>
    </source>
</evidence>
<dbReference type="PANTHER" id="PTHR31918:SF1">
    <property type="entry name" value="TRANSMEMBRANE PROTEIN 181"/>
    <property type="match status" value="1"/>
</dbReference>
<comment type="caution">
    <text evidence="7">The sequence shown here is derived from an EMBL/GenBank/DDBJ whole genome shotgun (WGS) entry which is preliminary data.</text>
</comment>
<feature type="transmembrane region" description="Helical" evidence="5">
    <location>
        <begin position="352"/>
        <end position="376"/>
    </location>
</feature>
<keyword evidence="2 5" id="KW-0812">Transmembrane</keyword>
<reference evidence="7 8" key="1">
    <citation type="submission" date="2024-04" db="EMBL/GenBank/DDBJ databases">
        <title>Tritrichomonas musculus Genome.</title>
        <authorList>
            <person name="Alves-Ferreira E."/>
            <person name="Grigg M."/>
            <person name="Lorenzi H."/>
            <person name="Galac M."/>
        </authorList>
    </citation>
    <scope>NUCLEOTIDE SEQUENCE [LARGE SCALE GENOMIC DNA]</scope>
    <source>
        <strain evidence="7 8">EAF2021</strain>
    </source>
</reference>
<protein>
    <recommendedName>
        <fullName evidence="6">Wntless-like transmembrane domain-containing protein</fullName>
    </recommendedName>
</protein>
<dbReference type="Pfam" id="PF06664">
    <property type="entry name" value="WLS-like_TM"/>
    <property type="match status" value="1"/>
</dbReference>
<dbReference type="Proteomes" id="UP001470230">
    <property type="component" value="Unassembled WGS sequence"/>
</dbReference>
<evidence type="ECO:0000259" key="6">
    <source>
        <dbReference type="Pfam" id="PF06664"/>
    </source>
</evidence>
<accession>A0ABR2HXK3</accession>
<evidence type="ECO:0000256" key="5">
    <source>
        <dbReference type="SAM" id="Phobius"/>
    </source>
</evidence>
<dbReference type="PANTHER" id="PTHR31918">
    <property type="entry name" value="TRANSMEMBRANE PROTEIN 181"/>
    <property type="match status" value="1"/>
</dbReference>
<evidence type="ECO:0000313" key="7">
    <source>
        <dbReference type="EMBL" id="KAK8854108.1"/>
    </source>
</evidence>
<organism evidence="7 8">
    <name type="scientific">Tritrichomonas musculus</name>
    <dbReference type="NCBI Taxonomy" id="1915356"/>
    <lineage>
        <taxon>Eukaryota</taxon>
        <taxon>Metamonada</taxon>
        <taxon>Parabasalia</taxon>
        <taxon>Tritrichomonadida</taxon>
        <taxon>Tritrichomonadidae</taxon>
        <taxon>Tritrichomonas</taxon>
    </lineage>
</organism>
<dbReference type="EMBL" id="JAPFFF010000021">
    <property type="protein sequence ID" value="KAK8854108.1"/>
    <property type="molecule type" value="Genomic_DNA"/>
</dbReference>
<feature type="transmembrane region" description="Helical" evidence="5">
    <location>
        <begin position="216"/>
        <end position="236"/>
    </location>
</feature>
<evidence type="ECO:0000256" key="2">
    <source>
        <dbReference type="ARBA" id="ARBA00022692"/>
    </source>
</evidence>
<evidence type="ECO:0000256" key="1">
    <source>
        <dbReference type="ARBA" id="ARBA00004141"/>
    </source>
</evidence>
<sequence>MMMTKNLFFQKVGMKLNKLTRIVYTFEQIMNKLAENKDLLPVDVNDDQPESLMIIESVEHTDLANSLFTYFYIIVLSLLIGIFVRSSKEQHISDFFIIDEEASFSFSLSPLNIFNQFIYSDFQIKRINNAKKQLTNASFSVNIKAFKSNHLIQNKTFSGLVRPIFPTRKSIFSAPQRFYFDDAIEFDSIFYSISFRNLSDNYELISIRTVNGRRSIFFLNCALRLLLMIFQLIFLITTYQKLKKESYWHREQKLTLILIVSCLLYDIPLWMFYRYFRFLNTLFTSLFHSFLKIYPISIFAIIREPYMSKTANSQITQIFFFIFLFIAEFSHQKISDISLLSITTPSSSPAGAVISFEFGINLIYITWLIVAIVATSAKLKGTDVSKNYFFTTSIISSIIVYMVSCSFYKFRDSSKCSVDEFVIFIVSNIFVLLVTYFHWPHNTKDEIFYHPVNNESVDLLDSEQSEN</sequence>
<gene>
    <name evidence="7" type="ORF">M9Y10_016658</name>
</gene>
<proteinExistence type="predicted"/>
<dbReference type="InterPro" id="IPR040416">
    <property type="entry name" value="TMEM181"/>
</dbReference>
<feature type="transmembrane region" description="Helical" evidence="5">
    <location>
        <begin position="283"/>
        <end position="302"/>
    </location>
</feature>
<keyword evidence="3 5" id="KW-1133">Transmembrane helix</keyword>
<dbReference type="InterPro" id="IPR047843">
    <property type="entry name" value="WLS-like_TM"/>
</dbReference>
<feature type="transmembrane region" description="Helical" evidence="5">
    <location>
        <begin position="388"/>
        <end position="408"/>
    </location>
</feature>
<feature type="transmembrane region" description="Helical" evidence="5">
    <location>
        <begin position="67"/>
        <end position="84"/>
    </location>
</feature>
<feature type="transmembrane region" description="Helical" evidence="5">
    <location>
        <begin position="420"/>
        <end position="439"/>
    </location>
</feature>
<comment type="subcellular location">
    <subcellularLocation>
        <location evidence="1">Membrane</location>
        <topology evidence="1">Multi-pass membrane protein</topology>
    </subcellularLocation>
</comment>
<feature type="transmembrane region" description="Helical" evidence="5">
    <location>
        <begin position="314"/>
        <end position="331"/>
    </location>
</feature>
<feature type="transmembrane region" description="Helical" evidence="5">
    <location>
        <begin position="256"/>
        <end position="276"/>
    </location>
</feature>
<evidence type="ECO:0000256" key="3">
    <source>
        <dbReference type="ARBA" id="ARBA00022989"/>
    </source>
</evidence>
<keyword evidence="8" id="KW-1185">Reference proteome</keyword>
<name>A0ABR2HXK3_9EUKA</name>
<keyword evidence="4 5" id="KW-0472">Membrane</keyword>
<feature type="domain" description="Wntless-like transmembrane" evidence="6">
    <location>
        <begin position="222"/>
        <end position="441"/>
    </location>
</feature>
<evidence type="ECO:0000313" key="8">
    <source>
        <dbReference type="Proteomes" id="UP001470230"/>
    </source>
</evidence>